<dbReference type="EMBL" id="VFPE01000002">
    <property type="protein sequence ID" value="TQM28364.1"/>
    <property type="molecule type" value="Genomic_DNA"/>
</dbReference>
<dbReference type="OrthoDB" id="4936934at2"/>
<evidence type="ECO:0000313" key="1">
    <source>
        <dbReference type="EMBL" id="TQM28364.1"/>
    </source>
</evidence>
<keyword evidence="1" id="KW-0436">Ligase</keyword>
<sequence>MRQTEVVRDRMSREPFVVVALPAPLAVGERVSRRAWPAHVTLASNFVVEGTADAVVSAVRRVCAGERPLKLRFGDAAWFGPRQDIAVQLVDSARILALHARLADSLEALDGFAPDGPGYWREGYRPHMTHVPGVATPAGTSAQLPFVAVAVMPGATATVVATTLLEEDARGS</sequence>
<evidence type="ECO:0000313" key="2">
    <source>
        <dbReference type="Proteomes" id="UP000320235"/>
    </source>
</evidence>
<dbReference type="Proteomes" id="UP000320235">
    <property type="component" value="Unassembled WGS sequence"/>
</dbReference>
<comment type="caution">
    <text evidence="1">The sequence shown here is derived from an EMBL/GenBank/DDBJ whole genome shotgun (WGS) entry which is preliminary data.</text>
</comment>
<dbReference type="Gene3D" id="3.90.1140.10">
    <property type="entry name" value="Cyclic phosphodiesterase"/>
    <property type="match status" value="1"/>
</dbReference>
<dbReference type="AlphaFoldDB" id="A0A543F3F7"/>
<gene>
    <name evidence="1" type="ORF">FB391_2429</name>
</gene>
<protein>
    <submittedName>
        <fullName evidence="1">2'-5' RNA ligase superfamily protein</fullName>
    </submittedName>
</protein>
<dbReference type="InterPro" id="IPR009097">
    <property type="entry name" value="Cyclic_Pdiesterase"/>
</dbReference>
<reference evidence="1 2" key="1">
    <citation type="submission" date="2019-06" db="EMBL/GenBank/DDBJ databases">
        <title>Sequencing the genomes of 1000 actinobacteria strains.</title>
        <authorList>
            <person name="Klenk H.-P."/>
        </authorList>
    </citation>
    <scope>NUCLEOTIDE SEQUENCE [LARGE SCALE GENOMIC DNA]</scope>
    <source>
        <strain evidence="1 2">DSM 105492</strain>
    </source>
</reference>
<organism evidence="1 2">
    <name type="scientific">Microbacterium kyungheense</name>
    <dbReference type="NCBI Taxonomy" id="1263636"/>
    <lineage>
        <taxon>Bacteria</taxon>
        <taxon>Bacillati</taxon>
        <taxon>Actinomycetota</taxon>
        <taxon>Actinomycetes</taxon>
        <taxon>Micrococcales</taxon>
        <taxon>Microbacteriaceae</taxon>
        <taxon>Microbacterium</taxon>
    </lineage>
</organism>
<keyword evidence="2" id="KW-1185">Reference proteome</keyword>
<dbReference type="Pfam" id="PF13563">
    <property type="entry name" value="2_5_RNA_ligase2"/>
    <property type="match status" value="1"/>
</dbReference>
<dbReference type="SUPFAM" id="SSF55144">
    <property type="entry name" value="LigT-like"/>
    <property type="match status" value="1"/>
</dbReference>
<proteinExistence type="predicted"/>
<name>A0A543F3F7_9MICO</name>
<dbReference type="GO" id="GO:0016874">
    <property type="term" value="F:ligase activity"/>
    <property type="evidence" value="ECO:0007669"/>
    <property type="project" value="UniProtKB-KW"/>
</dbReference>
<accession>A0A543F3F7</accession>